<dbReference type="NCBIfam" id="TIGR01198">
    <property type="entry name" value="pgl"/>
    <property type="match status" value="1"/>
</dbReference>
<feature type="domain" description="Glucosamine/galactosamine-6-phosphate isomerase" evidence="8">
    <location>
        <begin position="22"/>
        <end position="256"/>
    </location>
</feature>
<dbReference type="Gene3D" id="3.40.50.1360">
    <property type="match status" value="1"/>
</dbReference>
<dbReference type="InterPro" id="IPR039104">
    <property type="entry name" value="6PGL"/>
</dbReference>
<dbReference type="PANTHER" id="PTHR11054:SF8">
    <property type="entry name" value="6-PHOSPHOGLUCONOLACTONASE 2-RELATED"/>
    <property type="match status" value="1"/>
</dbReference>
<dbReference type="PANTHER" id="PTHR11054">
    <property type="entry name" value="6-PHOSPHOGLUCONOLACTONASE"/>
    <property type="match status" value="1"/>
</dbReference>
<feature type="region of interest" description="Disordered" evidence="7">
    <location>
        <begin position="360"/>
        <end position="397"/>
    </location>
</feature>
<organism evidence="9 10">
    <name type="scientific">Triticum turgidum subsp. durum</name>
    <name type="common">Durum wheat</name>
    <name type="synonym">Triticum durum</name>
    <dbReference type="NCBI Taxonomy" id="4567"/>
    <lineage>
        <taxon>Eukaryota</taxon>
        <taxon>Viridiplantae</taxon>
        <taxon>Streptophyta</taxon>
        <taxon>Embryophyta</taxon>
        <taxon>Tracheophyta</taxon>
        <taxon>Spermatophyta</taxon>
        <taxon>Magnoliopsida</taxon>
        <taxon>Liliopsida</taxon>
        <taxon>Poales</taxon>
        <taxon>Poaceae</taxon>
        <taxon>BOP clade</taxon>
        <taxon>Pooideae</taxon>
        <taxon>Triticodae</taxon>
        <taxon>Triticeae</taxon>
        <taxon>Triticinae</taxon>
        <taxon>Triticum</taxon>
    </lineage>
</organism>
<dbReference type="FunFam" id="3.40.50.1360:FF:000009">
    <property type="entry name" value="Probable 6-phosphogluconolactonase"/>
    <property type="match status" value="1"/>
</dbReference>
<dbReference type="InterPro" id="IPR005900">
    <property type="entry name" value="6-phosphogluconolactonase_DevB"/>
</dbReference>
<sequence length="397" mass="42761">MEREMAASYEPKLNSEIRIFESSDEIVTDLAEYISQVSEISVKERGYFAIALSGGPLVSFLRKLCEVPYNKTLDWSKWYIFWSDERAVAKNHADSNYKLTKEEFLSKVPILSGHVYSINDGATVEDAATDYEFVIRQLVKIRTIGVSESNDCPKFDLILLSMGSDGHVASLFPNHQALELKDDWVTYITDSPQPPPERITFTLPVINSASNIAILATGVDKANAVHSAVSDSSDGLDAAAPLPARMVQPTDGKLVWFLDKAAASSLEALSDDAYQQQHLSYASSGSASGDEAAALSRNHTGFPCVGWTILAGRDAGASGPSLLSDTAKCTAFALSTPVARIAMFDAEFITWRAKAILSGGGRGESPASTSHGGDDVHDAEPWNDGRIPQVDGGCSSK</sequence>
<dbReference type="OMA" id="ARMIQPA"/>
<dbReference type="SUPFAM" id="SSF100950">
    <property type="entry name" value="NagB/RpiA/CoA transferase-like"/>
    <property type="match status" value="1"/>
</dbReference>
<comment type="pathway">
    <text evidence="3">Carbohydrate degradation; pentose phosphate pathway; D-ribulose 5-phosphate from D-glucose 6-phosphate (oxidative stage): step 2/3.</text>
</comment>
<evidence type="ECO:0000256" key="5">
    <source>
        <dbReference type="ARBA" id="ARBA00013198"/>
    </source>
</evidence>
<comment type="catalytic activity">
    <reaction evidence="1">
        <text>6-phospho-D-glucono-1,5-lactone + H2O = 6-phospho-D-gluconate + H(+)</text>
        <dbReference type="Rhea" id="RHEA:12556"/>
        <dbReference type="ChEBI" id="CHEBI:15377"/>
        <dbReference type="ChEBI" id="CHEBI:15378"/>
        <dbReference type="ChEBI" id="CHEBI:57955"/>
        <dbReference type="ChEBI" id="CHEBI:58759"/>
        <dbReference type="EC" id="3.1.1.31"/>
    </reaction>
</comment>
<gene>
    <name evidence="9" type="ORF">TRITD_2Bv1G069330</name>
</gene>
<name>A0A9R1PJV1_TRITD</name>
<dbReference type="AlphaFoldDB" id="A0A9R1PJV1"/>
<evidence type="ECO:0000256" key="7">
    <source>
        <dbReference type="SAM" id="MobiDB-lite"/>
    </source>
</evidence>
<dbReference type="GO" id="GO:0005975">
    <property type="term" value="P:carbohydrate metabolic process"/>
    <property type="evidence" value="ECO:0007669"/>
    <property type="project" value="InterPro"/>
</dbReference>
<comment type="function">
    <text evidence="2">Hydrolysis of 6-phosphogluconolactone to 6-phosphogluconate.</text>
</comment>
<dbReference type="CDD" id="cd01400">
    <property type="entry name" value="6PGL"/>
    <property type="match status" value="1"/>
</dbReference>
<evidence type="ECO:0000313" key="10">
    <source>
        <dbReference type="Proteomes" id="UP000324705"/>
    </source>
</evidence>
<dbReference type="EC" id="3.1.1.31" evidence="5"/>
<proteinExistence type="inferred from homology"/>
<evidence type="ECO:0000256" key="1">
    <source>
        <dbReference type="ARBA" id="ARBA00000832"/>
    </source>
</evidence>
<evidence type="ECO:0000313" key="9">
    <source>
        <dbReference type="EMBL" id="VAH43970.1"/>
    </source>
</evidence>
<protein>
    <recommendedName>
        <fullName evidence="5">6-phosphogluconolactonase</fullName>
        <ecNumber evidence="5">3.1.1.31</ecNumber>
    </recommendedName>
</protein>
<evidence type="ECO:0000256" key="4">
    <source>
        <dbReference type="ARBA" id="ARBA00010662"/>
    </source>
</evidence>
<evidence type="ECO:0000256" key="3">
    <source>
        <dbReference type="ARBA" id="ARBA00004961"/>
    </source>
</evidence>
<dbReference type="Gramene" id="TRITD2Bv1G069330.1">
    <property type="protein sequence ID" value="TRITD2Bv1G069330.1"/>
    <property type="gene ID" value="TRITD2Bv1G069330"/>
</dbReference>
<dbReference type="GO" id="GO:0017057">
    <property type="term" value="F:6-phosphogluconolactonase activity"/>
    <property type="evidence" value="ECO:0007669"/>
    <property type="project" value="UniProtKB-EC"/>
</dbReference>
<dbReference type="InterPro" id="IPR037171">
    <property type="entry name" value="NagB/RpiA_transferase-like"/>
</dbReference>
<evidence type="ECO:0000256" key="2">
    <source>
        <dbReference type="ARBA" id="ARBA00002681"/>
    </source>
</evidence>
<keyword evidence="10" id="KW-1185">Reference proteome</keyword>
<reference evidence="9 10" key="1">
    <citation type="submission" date="2017-09" db="EMBL/GenBank/DDBJ databases">
        <authorList>
            <consortium name="International Durum Wheat Genome Sequencing Consortium (IDWGSC)"/>
            <person name="Milanesi L."/>
        </authorList>
    </citation>
    <scope>NUCLEOTIDE SEQUENCE [LARGE SCALE GENOMIC DNA]</scope>
    <source>
        <strain evidence="10">cv. Svevo</strain>
    </source>
</reference>
<evidence type="ECO:0000259" key="8">
    <source>
        <dbReference type="Pfam" id="PF01182"/>
    </source>
</evidence>
<evidence type="ECO:0000256" key="6">
    <source>
        <dbReference type="ARBA" id="ARBA00022801"/>
    </source>
</evidence>
<dbReference type="GO" id="GO:0006098">
    <property type="term" value="P:pentose-phosphate shunt"/>
    <property type="evidence" value="ECO:0007669"/>
    <property type="project" value="InterPro"/>
</dbReference>
<dbReference type="InterPro" id="IPR006148">
    <property type="entry name" value="Glc/Gal-6P_isomerase"/>
</dbReference>
<accession>A0A9R1PJV1</accession>
<dbReference type="GO" id="GO:0005829">
    <property type="term" value="C:cytosol"/>
    <property type="evidence" value="ECO:0007669"/>
    <property type="project" value="EnsemblPlants"/>
</dbReference>
<comment type="similarity">
    <text evidence="4">Belongs to the glucosamine/galactosamine-6-phosphate isomerase family. 6-phosphogluconolactonase subfamily.</text>
</comment>
<dbReference type="EMBL" id="LT934114">
    <property type="protein sequence ID" value="VAH43970.1"/>
    <property type="molecule type" value="Genomic_DNA"/>
</dbReference>
<keyword evidence="6" id="KW-0378">Hydrolase</keyword>
<dbReference type="Pfam" id="PF01182">
    <property type="entry name" value="Glucosamine_iso"/>
    <property type="match status" value="1"/>
</dbReference>
<dbReference type="Proteomes" id="UP000324705">
    <property type="component" value="Chromosome 2B"/>
</dbReference>